<dbReference type="Proteomes" id="UP001374535">
    <property type="component" value="Chromosome 6"/>
</dbReference>
<dbReference type="EMBL" id="CP144695">
    <property type="protein sequence ID" value="WVZ07984.1"/>
    <property type="molecule type" value="Genomic_DNA"/>
</dbReference>
<feature type="non-terminal residue" evidence="3">
    <location>
        <position position="1"/>
    </location>
</feature>
<feature type="transmembrane region" description="Helical" evidence="2">
    <location>
        <begin position="80"/>
        <end position="97"/>
    </location>
</feature>
<feature type="compositionally biased region" description="Polar residues" evidence="1">
    <location>
        <begin position="45"/>
        <end position="57"/>
    </location>
</feature>
<keyword evidence="2" id="KW-0812">Transmembrane</keyword>
<proteinExistence type="predicted"/>
<dbReference type="AlphaFoldDB" id="A0AAQ3RX92"/>
<gene>
    <name evidence="3" type="ORF">V8G54_021330</name>
</gene>
<keyword evidence="2" id="KW-1133">Transmembrane helix</keyword>
<protein>
    <submittedName>
        <fullName evidence="3">Uncharacterized protein</fullName>
    </submittedName>
</protein>
<feature type="compositionally biased region" description="Acidic residues" evidence="1">
    <location>
        <begin position="28"/>
        <end position="38"/>
    </location>
</feature>
<name>A0AAQ3RX92_VIGMU</name>
<feature type="non-terminal residue" evidence="3">
    <location>
        <position position="129"/>
    </location>
</feature>
<feature type="region of interest" description="Disordered" evidence="1">
    <location>
        <begin position="1"/>
        <end position="58"/>
    </location>
</feature>
<evidence type="ECO:0000313" key="3">
    <source>
        <dbReference type="EMBL" id="WVZ07984.1"/>
    </source>
</evidence>
<evidence type="ECO:0000313" key="4">
    <source>
        <dbReference type="Proteomes" id="UP001374535"/>
    </source>
</evidence>
<sequence>GYEKLAQAKEGPSNQHLASGEASSNGEGDYDMFVDEDDNSKPSTDENNPVSQSSSDAINYGIERVGDFEYDESSGYDSSLPSFCAIIMIQILGFIALQHQDNGTTHSFIIFSCGLSIFMLTSFSLCFAY</sequence>
<feature type="transmembrane region" description="Helical" evidence="2">
    <location>
        <begin position="109"/>
        <end position="128"/>
    </location>
</feature>
<evidence type="ECO:0000256" key="2">
    <source>
        <dbReference type="SAM" id="Phobius"/>
    </source>
</evidence>
<keyword evidence="4" id="KW-1185">Reference proteome</keyword>
<feature type="compositionally biased region" description="Polar residues" evidence="1">
    <location>
        <begin position="12"/>
        <end position="26"/>
    </location>
</feature>
<organism evidence="3 4">
    <name type="scientific">Vigna mungo</name>
    <name type="common">Black gram</name>
    <name type="synonym">Phaseolus mungo</name>
    <dbReference type="NCBI Taxonomy" id="3915"/>
    <lineage>
        <taxon>Eukaryota</taxon>
        <taxon>Viridiplantae</taxon>
        <taxon>Streptophyta</taxon>
        <taxon>Embryophyta</taxon>
        <taxon>Tracheophyta</taxon>
        <taxon>Spermatophyta</taxon>
        <taxon>Magnoliopsida</taxon>
        <taxon>eudicotyledons</taxon>
        <taxon>Gunneridae</taxon>
        <taxon>Pentapetalae</taxon>
        <taxon>rosids</taxon>
        <taxon>fabids</taxon>
        <taxon>Fabales</taxon>
        <taxon>Fabaceae</taxon>
        <taxon>Papilionoideae</taxon>
        <taxon>50 kb inversion clade</taxon>
        <taxon>NPAAA clade</taxon>
        <taxon>indigoferoid/millettioid clade</taxon>
        <taxon>Phaseoleae</taxon>
        <taxon>Vigna</taxon>
    </lineage>
</organism>
<reference evidence="3 4" key="1">
    <citation type="journal article" date="2023" name="Life. Sci Alliance">
        <title>Evolutionary insights into 3D genome organization and epigenetic landscape of Vigna mungo.</title>
        <authorList>
            <person name="Junaid A."/>
            <person name="Singh B."/>
            <person name="Bhatia S."/>
        </authorList>
    </citation>
    <scope>NUCLEOTIDE SEQUENCE [LARGE SCALE GENOMIC DNA]</scope>
    <source>
        <strain evidence="3">Urdbean</strain>
    </source>
</reference>
<keyword evidence="2" id="KW-0472">Membrane</keyword>
<evidence type="ECO:0000256" key="1">
    <source>
        <dbReference type="SAM" id="MobiDB-lite"/>
    </source>
</evidence>
<accession>A0AAQ3RX92</accession>